<gene>
    <name evidence="1" type="ORF">CAT723_07220</name>
</gene>
<reference evidence="1" key="1">
    <citation type="submission" date="2021-12" db="EMBL/GenBank/DDBJ databases">
        <title>Draft genome sequence of Corynebacterium ammoniagenes strain T-723.</title>
        <authorList>
            <person name="Matsuzawa M."/>
            <person name="Hiratani M."/>
            <person name="Abe I."/>
            <person name="Tsuji Y."/>
            <person name="Nakamura J."/>
        </authorList>
    </citation>
    <scope>NUCLEOTIDE SEQUENCE</scope>
    <source>
        <strain evidence="1">T-723</strain>
    </source>
</reference>
<dbReference type="CDD" id="cd00085">
    <property type="entry name" value="HNHc"/>
    <property type="match status" value="1"/>
</dbReference>
<dbReference type="EMBL" id="BQKK01000001">
    <property type="protein sequence ID" value="GJN42243.1"/>
    <property type="molecule type" value="Genomic_DNA"/>
</dbReference>
<dbReference type="InterPro" id="IPR003615">
    <property type="entry name" value="HNH_nuc"/>
</dbReference>
<protein>
    <submittedName>
        <fullName evidence="1">HNH endonuclease</fullName>
    </submittedName>
</protein>
<dbReference type="Gene3D" id="1.10.30.50">
    <property type="match status" value="1"/>
</dbReference>
<evidence type="ECO:0000313" key="2">
    <source>
        <dbReference type="Proteomes" id="UP001054925"/>
    </source>
</evidence>
<dbReference type="Proteomes" id="UP001054925">
    <property type="component" value="Unassembled WGS sequence"/>
</dbReference>
<comment type="caution">
    <text evidence="1">The sequence shown here is derived from an EMBL/GenBank/DDBJ whole genome shotgun (WGS) entry which is preliminary data.</text>
</comment>
<keyword evidence="1" id="KW-0378">Hydrolase</keyword>
<evidence type="ECO:0000313" key="1">
    <source>
        <dbReference type="EMBL" id="GJN42243.1"/>
    </source>
</evidence>
<proteinExistence type="predicted"/>
<keyword evidence="1" id="KW-0540">Nuclease</keyword>
<keyword evidence="1" id="KW-0255">Endonuclease</keyword>
<dbReference type="GO" id="GO:0004519">
    <property type="term" value="F:endonuclease activity"/>
    <property type="evidence" value="ECO:0007669"/>
    <property type="project" value="UniProtKB-KW"/>
</dbReference>
<dbReference type="AlphaFoldDB" id="A0AAV5G6F3"/>
<dbReference type="RefSeq" id="WP_236163654.1">
    <property type="nucleotide sequence ID" value="NZ_BQKK01000001.1"/>
</dbReference>
<accession>A0AAV5G6F3</accession>
<organism evidence="1 2">
    <name type="scientific">Corynebacterium ammoniagenes</name>
    <name type="common">Brevibacterium ammoniagenes</name>
    <dbReference type="NCBI Taxonomy" id="1697"/>
    <lineage>
        <taxon>Bacteria</taxon>
        <taxon>Bacillati</taxon>
        <taxon>Actinomycetota</taxon>
        <taxon>Actinomycetes</taxon>
        <taxon>Mycobacteriales</taxon>
        <taxon>Corynebacteriaceae</taxon>
        <taxon>Corynebacterium</taxon>
    </lineage>
</organism>
<name>A0AAV5G6F3_CORAM</name>
<sequence length="446" mass="50302">MVTRMSDTSTLEAIDWDALGCTLRPEPLNELAYYSINNTNDHLAVQGMIRRCMDLNIWMQHIPDDDEDFELYARKMSSTFGVSVGYVRAAVFGIMRLRELPETNAVFHRLCHLDIDRLIGINNTLDKLGPVPDPDMMQRIDLELSLFLTPTRRNQRMPSRRSITNFLNELIALEDSSLSNGDKKPQLRYCISYSGKQAFIELQLDSEAGAVIDSCIKELAARKDISYAKAAIALLSGKEEPQAKLILNLYQAKTESAPVFIPGIGWLTPEDAEEMLQRLSSTRDMDEASTSETTAYSPTDSIRSAVVGMDGTCRWPGCDVSAHRCQTDHRHNHQDGGPTSAWNLASLCQHHHNVKTDRRAFYIMDPFSRDIFWLFQDGTWECSTASGPMSEGKARWVQTVAQANLARRRNARVFAQMMADVEDIAEKVLSEEVLIEEDVEEGEPPF</sequence>